<gene>
    <name evidence="3" type="ORF">BKA12_000330</name>
</gene>
<dbReference type="PANTHER" id="PTHR34700">
    <property type="entry name" value="POTASSIUM BINDING PROTEIN KBP"/>
    <property type="match status" value="1"/>
</dbReference>
<dbReference type="CDD" id="cd00118">
    <property type="entry name" value="LysM"/>
    <property type="match status" value="1"/>
</dbReference>
<dbReference type="PANTHER" id="PTHR34700:SF4">
    <property type="entry name" value="PHAGE-LIKE ELEMENT PBSX PROTEIN XKDP"/>
    <property type="match status" value="1"/>
</dbReference>
<organism evidence="3 4">
    <name type="scientific">Neomicrococcus lactis</name>
    <dbReference type="NCBI Taxonomy" id="732241"/>
    <lineage>
        <taxon>Bacteria</taxon>
        <taxon>Bacillati</taxon>
        <taxon>Actinomycetota</taxon>
        <taxon>Actinomycetes</taxon>
        <taxon>Micrococcales</taxon>
        <taxon>Micrococcaceae</taxon>
        <taxon>Neomicrococcus</taxon>
    </lineage>
</organism>
<dbReference type="EMBL" id="JACHBL010000001">
    <property type="protein sequence ID" value="MBB5597250.1"/>
    <property type="molecule type" value="Genomic_DNA"/>
</dbReference>
<dbReference type="RefSeq" id="WP_183640195.1">
    <property type="nucleotide sequence ID" value="NZ_JACHBL010000001.1"/>
</dbReference>
<evidence type="ECO:0008006" key="5">
    <source>
        <dbReference type="Google" id="ProtNLM"/>
    </source>
</evidence>
<evidence type="ECO:0000256" key="2">
    <source>
        <dbReference type="SAM" id="Phobius"/>
    </source>
</evidence>
<keyword evidence="2" id="KW-0472">Membrane</keyword>
<dbReference type="Gene3D" id="3.10.350.10">
    <property type="entry name" value="LysM domain"/>
    <property type="match status" value="1"/>
</dbReference>
<dbReference type="InterPro" id="IPR018392">
    <property type="entry name" value="LysM"/>
</dbReference>
<keyword evidence="2" id="KW-0812">Transmembrane</keyword>
<name>A0A7W8Y9Q2_9MICC</name>
<comment type="caution">
    <text evidence="3">The sequence shown here is derived from an EMBL/GenBank/DDBJ whole genome shotgun (WGS) entry which is preliminary data.</text>
</comment>
<proteinExistence type="predicted"/>
<feature type="compositionally biased region" description="Basic and acidic residues" evidence="1">
    <location>
        <begin position="180"/>
        <end position="190"/>
    </location>
</feature>
<evidence type="ECO:0000256" key="1">
    <source>
        <dbReference type="SAM" id="MobiDB-lite"/>
    </source>
</evidence>
<feature type="region of interest" description="Disordered" evidence="1">
    <location>
        <begin position="142"/>
        <end position="216"/>
    </location>
</feature>
<evidence type="ECO:0000313" key="3">
    <source>
        <dbReference type="EMBL" id="MBB5597250.1"/>
    </source>
</evidence>
<accession>A0A7W8Y9Q2</accession>
<feature type="transmembrane region" description="Helical" evidence="2">
    <location>
        <begin position="52"/>
        <end position="81"/>
    </location>
</feature>
<feature type="compositionally biased region" description="Low complexity" evidence="1">
    <location>
        <begin position="145"/>
        <end position="175"/>
    </location>
</feature>
<dbReference type="InterPro" id="IPR052196">
    <property type="entry name" value="Bact_Kbp"/>
</dbReference>
<feature type="transmembrane region" description="Helical" evidence="2">
    <location>
        <begin position="101"/>
        <end position="121"/>
    </location>
</feature>
<evidence type="ECO:0000313" key="4">
    <source>
        <dbReference type="Proteomes" id="UP000523863"/>
    </source>
</evidence>
<keyword evidence="2" id="KW-1133">Transmembrane helix</keyword>
<dbReference type="Proteomes" id="UP000523863">
    <property type="component" value="Unassembled WGS sequence"/>
</dbReference>
<keyword evidence="4" id="KW-1185">Reference proteome</keyword>
<dbReference type="AlphaFoldDB" id="A0A7W8Y9Q2"/>
<reference evidence="3 4" key="1">
    <citation type="submission" date="2020-08" db="EMBL/GenBank/DDBJ databases">
        <title>Sequencing the genomes of 1000 actinobacteria strains.</title>
        <authorList>
            <person name="Klenk H.-P."/>
        </authorList>
    </citation>
    <scope>NUCLEOTIDE SEQUENCE [LARGE SCALE GENOMIC DNA]</scope>
    <source>
        <strain evidence="3 4">DSM 23694</strain>
    </source>
</reference>
<dbReference type="InterPro" id="IPR036779">
    <property type="entry name" value="LysM_dom_sf"/>
</dbReference>
<sequence>MKDLGTLALFLSFGGLFLAAGVTQLSTVLLRSESLWGNDDAAAYFSSRDVEFALGLASGTIGLGVLLWLAVSMVLSVVSVVATQSGMPRVARATSSCSPRFMRSLVGLVLGVSVLAAPGAFADQAQQTVDVPSPAFVSNSLTIEATPSPSPTASASPTAPSSPTTPSVAAESSASKKPQSSHEKKERETMHGVPAQHLSSVMAAGQRQSTEGHREVTVTSGDSLWSIVARQLGPHASNTEIRAEWPKWYERNKDRIGQDPDLIIPGTVLINPNF</sequence>
<protein>
    <recommendedName>
        <fullName evidence="5">LysM domain-containing protein</fullName>
    </recommendedName>
</protein>